<dbReference type="EMBL" id="CM001221">
    <property type="protein sequence ID" value="AET00311.1"/>
    <property type="molecule type" value="Genomic_DNA"/>
</dbReference>
<dbReference type="SUPFAM" id="SSF53756">
    <property type="entry name" value="UDP-Glycosyltransferase/glycogen phosphorylase"/>
    <property type="match status" value="1"/>
</dbReference>
<dbReference type="EnsemblPlants" id="AET00311">
    <property type="protein sequence ID" value="AET00311"/>
    <property type="gene ID" value="MTR_5g090650"/>
</dbReference>
<dbReference type="PaxDb" id="3880-AET00311"/>
<dbReference type="STRING" id="3880.G7K386"/>
<dbReference type="PANTHER" id="PTHR48048:SF45">
    <property type="entry name" value="GLYCOSYLTRANSFERASE"/>
    <property type="match status" value="1"/>
</dbReference>
<accession>G7K386</accession>
<gene>
    <name evidence="2" type="ordered locus">MTR_5g090650</name>
</gene>
<organism evidence="2 4">
    <name type="scientific">Medicago truncatula</name>
    <name type="common">Barrel medic</name>
    <name type="synonym">Medicago tribuloides</name>
    <dbReference type="NCBI Taxonomy" id="3880"/>
    <lineage>
        <taxon>Eukaryota</taxon>
        <taxon>Viridiplantae</taxon>
        <taxon>Streptophyta</taxon>
        <taxon>Embryophyta</taxon>
        <taxon>Tracheophyta</taxon>
        <taxon>Spermatophyta</taxon>
        <taxon>Magnoliopsida</taxon>
        <taxon>eudicotyledons</taxon>
        <taxon>Gunneridae</taxon>
        <taxon>Pentapetalae</taxon>
        <taxon>rosids</taxon>
        <taxon>fabids</taxon>
        <taxon>Fabales</taxon>
        <taxon>Fabaceae</taxon>
        <taxon>Papilionoideae</taxon>
        <taxon>50 kb inversion clade</taxon>
        <taxon>NPAAA clade</taxon>
        <taxon>Hologalegina</taxon>
        <taxon>IRL clade</taxon>
        <taxon>Trifolieae</taxon>
        <taxon>Medicago</taxon>
    </lineage>
</organism>
<evidence type="ECO:0000256" key="1">
    <source>
        <dbReference type="ARBA" id="ARBA00009995"/>
    </source>
</evidence>
<dbReference type="AlphaFoldDB" id="G7K386"/>
<dbReference type="HOGENOM" id="CLU_001724_3_3_1"/>
<protein>
    <submittedName>
        <fullName evidence="2">Anthocyanidin 3-O-glucosyltransferase</fullName>
    </submittedName>
</protein>
<evidence type="ECO:0000313" key="3">
    <source>
        <dbReference type="EnsemblPlants" id="AET00311"/>
    </source>
</evidence>
<proteinExistence type="inferred from homology"/>
<name>G7K386_MEDTR</name>
<keyword evidence="4" id="KW-1185">Reference proteome</keyword>
<sequence length="322" mass="35209">MKKVEVVFIPFPAVGHLVSALEFAKLLINHDNQSDVYAKSIPISDSLHVINLPEVSVLPTSDPGSDMNALLEAHKANVKQAISNLTTGEQHGPLAAVIVDMFCTNMIDVAKEFSLPAFVLFTSGIAFLGLNLYIQYLFERDSTDSTQLMQLTELPIPSFANPFPLNSLPSSVLHKEYKSVFMSFAKGLKNADGIIVNSFEELESYAVHSFFSHPELAGLSIYPIGPILNLEPKTKGTVDSDDIVKWLDDQPPSSVKGIALAVENTGVRIVWSLRKPPPKGTMVAPSDYPLSDLSSVLPEGFLDRTEEIGRVIGWAPQTQTQF</sequence>
<comment type="similarity">
    <text evidence="1">Belongs to the UDP-glycosyltransferase family.</text>
</comment>
<reference evidence="2 4" key="1">
    <citation type="journal article" date="2011" name="Nature">
        <title>The Medicago genome provides insight into the evolution of rhizobial symbioses.</title>
        <authorList>
            <person name="Young N.D."/>
            <person name="Debelle F."/>
            <person name="Oldroyd G.E."/>
            <person name="Geurts R."/>
            <person name="Cannon S.B."/>
            <person name="Udvardi M.K."/>
            <person name="Benedito V.A."/>
            <person name="Mayer K.F."/>
            <person name="Gouzy J."/>
            <person name="Schoof H."/>
            <person name="Van de Peer Y."/>
            <person name="Proost S."/>
            <person name="Cook D.R."/>
            <person name="Meyers B.C."/>
            <person name="Spannagl M."/>
            <person name="Cheung F."/>
            <person name="De Mita S."/>
            <person name="Krishnakumar V."/>
            <person name="Gundlach H."/>
            <person name="Zhou S."/>
            <person name="Mudge J."/>
            <person name="Bharti A.K."/>
            <person name="Murray J.D."/>
            <person name="Naoumkina M.A."/>
            <person name="Rosen B."/>
            <person name="Silverstein K.A."/>
            <person name="Tang H."/>
            <person name="Rombauts S."/>
            <person name="Zhao P.X."/>
            <person name="Zhou P."/>
            <person name="Barbe V."/>
            <person name="Bardou P."/>
            <person name="Bechner M."/>
            <person name="Bellec A."/>
            <person name="Berger A."/>
            <person name="Berges H."/>
            <person name="Bidwell S."/>
            <person name="Bisseling T."/>
            <person name="Choisne N."/>
            <person name="Couloux A."/>
            <person name="Denny R."/>
            <person name="Deshpande S."/>
            <person name="Dai X."/>
            <person name="Doyle J.J."/>
            <person name="Dudez A.M."/>
            <person name="Farmer A.D."/>
            <person name="Fouteau S."/>
            <person name="Franken C."/>
            <person name="Gibelin C."/>
            <person name="Gish J."/>
            <person name="Goldstein S."/>
            <person name="Gonzalez A.J."/>
            <person name="Green P.J."/>
            <person name="Hallab A."/>
            <person name="Hartog M."/>
            <person name="Hua A."/>
            <person name="Humphray S.J."/>
            <person name="Jeong D.H."/>
            <person name="Jing Y."/>
            <person name="Jocker A."/>
            <person name="Kenton S.M."/>
            <person name="Kim D.J."/>
            <person name="Klee K."/>
            <person name="Lai H."/>
            <person name="Lang C."/>
            <person name="Lin S."/>
            <person name="Macmil S.L."/>
            <person name="Magdelenat G."/>
            <person name="Matthews L."/>
            <person name="McCorrison J."/>
            <person name="Monaghan E.L."/>
            <person name="Mun J.H."/>
            <person name="Najar F.Z."/>
            <person name="Nicholson C."/>
            <person name="Noirot C."/>
            <person name="O'Bleness M."/>
            <person name="Paule C.R."/>
            <person name="Poulain J."/>
            <person name="Prion F."/>
            <person name="Qin B."/>
            <person name="Qu C."/>
            <person name="Retzel E.F."/>
            <person name="Riddle C."/>
            <person name="Sallet E."/>
            <person name="Samain S."/>
            <person name="Samson N."/>
            <person name="Sanders I."/>
            <person name="Saurat O."/>
            <person name="Scarpelli C."/>
            <person name="Schiex T."/>
            <person name="Segurens B."/>
            <person name="Severin A.J."/>
            <person name="Sherrier D.J."/>
            <person name="Shi R."/>
            <person name="Sims S."/>
            <person name="Singer S.R."/>
            <person name="Sinharoy S."/>
            <person name="Sterck L."/>
            <person name="Viollet A."/>
            <person name="Wang B.B."/>
            <person name="Wang K."/>
            <person name="Wang M."/>
            <person name="Wang X."/>
            <person name="Warfsmann J."/>
            <person name="Weissenbach J."/>
            <person name="White D.D."/>
            <person name="White J.D."/>
            <person name="Wiley G.B."/>
            <person name="Wincker P."/>
            <person name="Xing Y."/>
            <person name="Yang L."/>
            <person name="Yao Z."/>
            <person name="Ying F."/>
            <person name="Zhai J."/>
            <person name="Zhou L."/>
            <person name="Zuber A."/>
            <person name="Denarie J."/>
            <person name="Dixon R.A."/>
            <person name="May G.D."/>
            <person name="Schwartz D.C."/>
            <person name="Rogers J."/>
            <person name="Quetier F."/>
            <person name="Town C.D."/>
            <person name="Roe B.A."/>
        </authorList>
    </citation>
    <scope>NUCLEOTIDE SEQUENCE [LARGE SCALE GENOMIC DNA]</scope>
    <source>
        <strain evidence="2">A17</strain>
        <strain evidence="3 4">cv. Jemalong A17</strain>
    </source>
</reference>
<dbReference type="GO" id="GO:0035251">
    <property type="term" value="F:UDP-glucosyltransferase activity"/>
    <property type="evidence" value="ECO:0000318"/>
    <property type="project" value="GO_Central"/>
</dbReference>
<reference evidence="3" key="3">
    <citation type="submission" date="2015-04" db="UniProtKB">
        <authorList>
            <consortium name="EnsemblPlants"/>
        </authorList>
    </citation>
    <scope>IDENTIFICATION</scope>
    <source>
        <strain evidence="3">cv. Jemalong A17</strain>
    </source>
</reference>
<dbReference type="PANTHER" id="PTHR48048">
    <property type="entry name" value="GLYCOSYLTRANSFERASE"/>
    <property type="match status" value="1"/>
</dbReference>
<dbReference type="InterPro" id="IPR050481">
    <property type="entry name" value="UDP-glycosyltransf_plant"/>
</dbReference>
<dbReference type="Gene3D" id="3.40.50.2000">
    <property type="entry name" value="Glycogen Phosphorylase B"/>
    <property type="match status" value="2"/>
</dbReference>
<evidence type="ECO:0000313" key="4">
    <source>
        <dbReference type="Proteomes" id="UP000002051"/>
    </source>
</evidence>
<evidence type="ECO:0000313" key="2">
    <source>
        <dbReference type="EMBL" id="AET00311.1"/>
    </source>
</evidence>
<dbReference type="Proteomes" id="UP000002051">
    <property type="component" value="Chromosome 5"/>
</dbReference>
<reference evidence="2 4" key="2">
    <citation type="journal article" date="2014" name="BMC Genomics">
        <title>An improved genome release (version Mt4.0) for the model legume Medicago truncatula.</title>
        <authorList>
            <person name="Tang H."/>
            <person name="Krishnakumar V."/>
            <person name="Bidwell S."/>
            <person name="Rosen B."/>
            <person name="Chan A."/>
            <person name="Zhou S."/>
            <person name="Gentzbittel L."/>
            <person name="Childs K.L."/>
            <person name="Yandell M."/>
            <person name="Gundlach H."/>
            <person name="Mayer K.F."/>
            <person name="Schwartz D.C."/>
            <person name="Town C.D."/>
        </authorList>
    </citation>
    <scope>GENOME REANNOTATION</scope>
    <source>
        <strain evidence="2">A17</strain>
        <strain evidence="3 4">cv. Jemalong A17</strain>
    </source>
</reference>
<dbReference type="eggNOG" id="KOG1192">
    <property type="taxonomic scope" value="Eukaryota"/>
</dbReference>